<protein>
    <recommendedName>
        <fullName evidence="3">F-box domain-containing protein</fullName>
    </recommendedName>
</protein>
<dbReference type="EMBL" id="CAJOBC010000143">
    <property type="protein sequence ID" value="CAF3544742.1"/>
    <property type="molecule type" value="Genomic_DNA"/>
</dbReference>
<dbReference type="EMBL" id="CAJNOQ010000143">
    <property type="protein sequence ID" value="CAF0763612.1"/>
    <property type="molecule type" value="Genomic_DNA"/>
</dbReference>
<dbReference type="Proteomes" id="UP000663829">
    <property type="component" value="Unassembled WGS sequence"/>
</dbReference>
<evidence type="ECO:0000259" key="3">
    <source>
        <dbReference type="PROSITE" id="PS50181"/>
    </source>
</evidence>
<dbReference type="PROSITE" id="PS50181">
    <property type="entry name" value="FBOX"/>
    <property type="match status" value="1"/>
</dbReference>
<dbReference type="Pfam" id="PF12937">
    <property type="entry name" value="F-box-like"/>
    <property type="match status" value="1"/>
</dbReference>
<evidence type="ECO:0000313" key="4">
    <source>
        <dbReference type="EMBL" id="CAF0763612.1"/>
    </source>
</evidence>
<dbReference type="GO" id="GO:0031146">
    <property type="term" value="P:SCF-dependent proteasomal ubiquitin-dependent protein catabolic process"/>
    <property type="evidence" value="ECO:0007669"/>
    <property type="project" value="TreeGrafter"/>
</dbReference>
<dbReference type="InterPro" id="IPR032675">
    <property type="entry name" value="LRR_dom_sf"/>
</dbReference>
<evidence type="ECO:0000256" key="1">
    <source>
        <dbReference type="ARBA" id="ARBA00022786"/>
    </source>
</evidence>
<comment type="caution">
    <text evidence="4">The sequence shown here is derived from an EMBL/GenBank/DDBJ whole genome shotgun (WGS) entry which is preliminary data.</text>
</comment>
<feature type="domain" description="F-box" evidence="3">
    <location>
        <begin position="738"/>
        <end position="790"/>
    </location>
</feature>
<dbReference type="SMART" id="SM00367">
    <property type="entry name" value="LRR_CC"/>
    <property type="match status" value="2"/>
</dbReference>
<dbReference type="Gene3D" id="3.80.10.10">
    <property type="entry name" value="Ribonuclease Inhibitor"/>
    <property type="match status" value="1"/>
</dbReference>
<name>A0A813Q863_9BILA</name>
<keyword evidence="1" id="KW-0833">Ubl conjugation pathway</keyword>
<accession>A0A813Q863</accession>
<feature type="region of interest" description="Disordered" evidence="2">
    <location>
        <begin position="241"/>
        <end position="263"/>
    </location>
</feature>
<dbReference type="InterPro" id="IPR036047">
    <property type="entry name" value="F-box-like_dom_sf"/>
</dbReference>
<dbReference type="Proteomes" id="UP000681722">
    <property type="component" value="Unassembled WGS sequence"/>
</dbReference>
<dbReference type="OrthoDB" id="10257471at2759"/>
<proteinExistence type="predicted"/>
<evidence type="ECO:0000313" key="6">
    <source>
        <dbReference type="Proteomes" id="UP000663829"/>
    </source>
</evidence>
<evidence type="ECO:0000313" key="5">
    <source>
        <dbReference type="EMBL" id="CAF3544742.1"/>
    </source>
</evidence>
<gene>
    <name evidence="4" type="ORF">GPM918_LOCUS1528</name>
    <name evidence="5" type="ORF">SRO942_LOCUS1528</name>
</gene>
<organism evidence="4 6">
    <name type="scientific">Didymodactylos carnosus</name>
    <dbReference type="NCBI Taxonomy" id="1234261"/>
    <lineage>
        <taxon>Eukaryota</taxon>
        <taxon>Metazoa</taxon>
        <taxon>Spiralia</taxon>
        <taxon>Gnathifera</taxon>
        <taxon>Rotifera</taxon>
        <taxon>Eurotatoria</taxon>
        <taxon>Bdelloidea</taxon>
        <taxon>Philodinida</taxon>
        <taxon>Philodinidae</taxon>
        <taxon>Didymodactylos</taxon>
    </lineage>
</organism>
<dbReference type="SUPFAM" id="SSF81383">
    <property type="entry name" value="F-box domain"/>
    <property type="match status" value="1"/>
</dbReference>
<sequence>MIKKKHRSFGNADLVQPTNHYLSRNEKVVPSSSMGKFLSNRMRDSIYYTRSSSPPEKHILYDSIEHEAEDFDEADYVATPEPPLNDNFNSYHRRPLFTPSSTSSNTDSYFTRASPDIKKFSRHVELSSGYNILKSNNQNKPLRLPAYLQGRAPLVQINTIRHQLPMPSLDDEEFQVDGLHRRRLSFNSQTNSLLNSTSLYSNKNKFHYNSDGSQRPFSSDSPVPPLTQFTRVFDNTISSAPPVHNRSILPSTHYHEGNSSTETNLQQQLSVTNHNLPFEPLKFSPPFAVNITDHNEENNSIAALNRELRAAAYPSNHRQSSSSPTRESITITTNISASPPTSRYSTRNQTKRSIPRSLPKLNDQNSRKVNHYSYTSFETNDEKNDDLLQSSSSAALLDQFFSLNVPPTQQERSQLLNITGSEQSESILNKTTPELSISAVDDLTTSTTTTRTFLSKYLLLAPITTTTSQQMNVTIDQNIYSNLKLDEVAENNIIDVKQDEHQQQQHVLNYTNEIDTNQTVDALNEDYRFDMNLSMTSMLNNDRSNHNDLTSIVDDNSDNVTNSNYDYVSLNQEQQHSIIDMPLLELDELETASDISESQLVPIVYAKDLANEIALLQQAHQANQQQKREQREARLLLHQQDEDDRMNDNNSVPPPANIELLNFDTLDDELLIKHECVNAIPIATTTLTTVPNVLYKNTIDDTISNYNENSSVNNTEMDISISSTPPLILTTTSNVNSSCLWYRLPTELWFKVLPYLNQNEFTNFSLACKRFYLLVQDQACQHRTILYRKSIIKQEWLHTIARRKPMALAFIECRQQNLEQEKDSTQTRLNACVNITWSSLTSISQHVKSLKHLNIRQCIGLKHQLNDDNLNCFQYWSNMEYLDLSQLLSLTDNDILKITTNCKDLKHLYLDGCINLTSQTLYTIGNNLYLTLESISLENCINIQHNDAYLFLIRQCSNLHFINLSLTCVNDSYIYSWTDQNENNLNKLEILLLNFTKCTMDGIKIILDSCKNLKQINLTGIINQLVQQNELKDKYENIKFIFQAPTH</sequence>
<feature type="compositionally biased region" description="Polar residues" evidence="2">
    <location>
        <begin position="316"/>
        <end position="348"/>
    </location>
</feature>
<feature type="region of interest" description="Disordered" evidence="2">
    <location>
        <begin position="313"/>
        <end position="369"/>
    </location>
</feature>
<dbReference type="SUPFAM" id="SSF52047">
    <property type="entry name" value="RNI-like"/>
    <property type="match status" value="1"/>
</dbReference>
<dbReference type="InterPro" id="IPR006553">
    <property type="entry name" value="Leu-rich_rpt_Cys-con_subtyp"/>
</dbReference>
<keyword evidence="6" id="KW-1185">Reference proteome</keyword>
<reference evidence="4" key="1">
    <citation type="submission" date="2021-02" db="EMBL/GenBank/DDBJ databases">
        <authorList>
            <person name="Nowell W R."/>
        </authorList>
    </citation>
    <scope>NUCLEOTIDE SEQUENCE</scope>
</reference>
<evidence type="ECO:0000256" key="2">
    <source>
        <dbReference type="SAM" id="MobiDB-lite"/>
    </source>
</evidence>
<dbReference type="InterPro" id="IPR001810">
    <property type="entry name" value="F-box_dom"/>
</dbReference>
<dbReference type="AlphaFoldDB" id="A0A813Q863"/>
<dbReference type="PANTHER" id="PTHR13318">
    <property type="entry name" value="PARTNER OF PAIRED, ISOFORM B-RELATED"/>
    <property type="match status" value="1"/>
</dbReference>
<dbReference type="GO" id="GO:0019005">
    <property type="term" value="C:SCF ubiquitin ligase complex"/>
    <property type="evidence" value="ECO:0007669"/>
    <property type="project" value="TreeGrafter"/>
</dbReference>